<gene>
    <name evidence="5" type="ORF">HLB44_33760</name>
</gene>
<dbReference type="EMBL" id="JABRWJ010000016">
    <property type="protein sequence ID" value="NRF71962.1"/>
    <property type="molecule type" value="Genomic_DNA"/>
</dbReference>
<dbReference type="InterPro" id="IPR016032">
    <property type="entry name" value="Sig_transdc_resp-reg_C-effctor"/>
</dbReference>
<dbReference type="RefSeq" id="WP_173134271.1">
    <property type="nucleotide sequence ID" value="NZ_JABRWJ010000016.1"/>
</dbReference>
<dbReference type="InterPro" id="IPR000792">
    <property type="entry name" value="Tscrpt_reg_LuxR_C"/>
</dbReference>
<dbReference type="PROSITE" id="PS50043">
    <property type="entry name" value="HTH_LUXR_2"/>
    <property type="match status" value="1"/>
</dbReference>
<keyword evidence="1" id="KW-0805">Transcription regulation</keyword>
<feature type="domain" description="HTH luxR-type" evidence="4">
    <location>
        <begin position="258"/>
        <end position="323"/>
    </location>
</feature>
<dbReference type="InterPro" id="IPR039420">
    <property type="entry name" value="WalR-like"/>
</dbReference>
<evidence type="ECO:0000259" key="4">
    <source>
        <dbReference type="PROSITE" id="PS50043"/>
    </source>
</evidence>
<dbReference type="CDD" id="cd06170">
    <property type="entry name" value="LuxR_C_like"/>
    <property type="match status" value="1"/>
</dbReference>
<accession>A0ABX2ETX8</accession>
<dbReference type="Gene3D" id="1.10.10.10">
    <property type="entry name" value="Winged helix-like DNA-binding domain superfamily/Winged helix DNA-binding domain"/>
    <property type="match status" value="1"/>
</dbReference>
<evidence type="ECO:0000256" key="1">
    <source>
        <dbReference type="ARBA" id="ARBA00023015"/>
    </source>
</evidence>
<keyword evidence="3" id="KW-0804">Transcription</keyword>
<dbReference type="PRINTS" id="PR00038">
    <property type="entry name" value="HTHLUXR"/>
</dbReference>
<evidence type="ECO:0000313" key="6">
    <source>
        <dbReference type="Proteomes" id="UP000737171"/>
    </source>
</evidence>
<comment type="caution">
    <text evidence="5">The sequence shown here is derived from an EMBL/GenBank/DDBJ whole genome shotgun (WGS) entry which is preliminary data.</text>
</comment>
<dbReference type="SMART" id="SM00421">
    <property type="entry name" value="HTH_LUXR"/>
    <property type="match status" value="1"/>
</dbReference>
<dbReference type="PANTHER" id="PTHR43214:SF41">
    <property type="entry name" value="NITRATE_NITRITE RESPONSE REGULATOR PROTEIN NARP"/>
    <property type="match status" value="1"/>
</dbReference>
<sequence length="329" mass="36014">MQIGRQTLEVFSGALMDLATLPPSTSPSRLMSQGLAALAALVPHDAAWWGECSGGIDGLAPRNWLSGRVKLGPDFAREWNRIGASDRFALDSIGRLDTVVCSHGFEDPVPAVEAFARRHDLFSAMAITRVLPGSGLLQFISLYRGAASPPFEAAHRVVFKHFSAHLMQRWSARIAELLAGSDLPGSDAQGLVDARGEFAYLGARLALLLRERFPQWNGTSLPDELAEAAERRPNQLTVGRRRLLVQPCGDLLLLSLQPQRRAAILPPRELKVARQYAEGHSYKQIARDTGLSPATVRTYVRDAYLRLGVSDKVALGRVLNGPRARRRTG</sequence>
<dbReference type="SUPFAM" id="SSF46894">
    <property type="entry name" value="C-terminal effector domain of the bipartite response regulators"/>
    <property type="match status" value="1"/>
</dbReference>
<evidence type="ECO:0000256" key="2">
    <source>
        <dbReference type="ARBA" id="ARBA00023125"/>
    </source>
</evidence>
<organism evidence="5 6">
    <name type="scientific">Pseudaquabacterium terrae</name>
    <dbReference type="NCBI Taxonomy" id="2732868"/>
    <lineage>
        <taxon>Bacteria</taxon>
        <taxon>Pseudomonadati</taxon>
        <taxon>Pseudomonadota</taxon>
        <taxon>Betaproteobacteria</taxon>
        <taxon>Burkholderiales</taxon>
        <taxon>Sphaerotilaceae</taxon>
        <taxon>Pseudaquabacterium</taxon>
    </lineage>
</organism>
<protein>
    <submittedName>
        <fullName evidence="5">Response regulator transcription factor</fullName>
    </submittedName>
</protein>
<keyword evidence="2" id="KW-0238">DNA-binding</keyword>
<dbReference type="Pfam" id="PF00196">
    <property type="entry name" value="GerE"/>
    <property type="match status" value="1"/>
</dbReference>
<dbReference type="InterPro" id="IPR036388">
    <property type="entry name" value="WH-like_DNA-bd_sf"/>
</dbReference>
<dbReference type="Proteomes" id="UP000737171">
    <property type="component" value="Unassembled WGS sequence"/>
</dbReference>
<evidence type="ECO:0000313" key="5">
    <source>
        <dbReference type="EMBL" id="NRF71962.1"/>
    </source>
</evidence>
<reference evidence="5 6" key="1">
    <citation type="submission" date="2020-05" db="EMBL/GenBank/DDBJ databases">
        <title>Aquincola sp. isolate from soil.</title>
        <authorList>
            <person name="Han J."/>
            <person name="Kim D.-U."/>
        </authorList>
    </citation>
    <scope>NUCLEOTIDE SEQUENCE [LARGE SCALE GENOMIC DNA]</scope>
    <source>
        <strain evidence="5 6">S2</strain>
    </source>
</reference>
<evidence type="ECO:0000256" key="3">
    <source>
        <dbReference type="ARBA" id="ARBA00023163"/>
    </source>
</evidence>
<keyword evidence="6" id="KW-1185">Reference proteome</keyword>
<name>A0ABX2ETX8_9BURK</name>
<dbReference type="PANTHER" id="PTHR43214">
    <property type="entry name" value="TWO-COMPONENT RESPONSE REGULATOR"/>
    <property type="match status" value="1"/>
</dbReference>
<proteinExistence type="predicted"/>